<dbReference type="AlphaFoldDB" id="A5I075"/>
<keyword evidence="2" id="KW-1185">Reference proteome</keyword>
<dbReference type="PATRIC" id="fig|413999.7.peg.878"/>
<dbReference type="HOGENOM" id="CLU_2786639_0_0_9"/>
<evidence type="ECO:0000313" key="1">
    <source>
        <dbReference type="EMBL" id="CAL82436.1"/>
    </source>
</evidence>
<protein>
    <submittedName>
        <fullName evidence="1">Uncharacterized protein</fullName>
    </submittedName>
</protein>
<sequence>MIDMKVKIVCQRDYETKEVELPMNEESLLNIQGSVLERDTLGYIAGADVKYYDNEGNEIENVFLLNKQLQS</sequence>
<accession>A5I075</accession>
<reference evidence="1 2" key="1">
    <citation type="journal article" date="2007" name="Genome Res.">
        <title>Genome sequence of a proteolytic (Group I) Clostridium botulinum strain Hall A and comparative analysis of the clostridial genomes.</title>
        <authorList>
            <person name="Sebaihia M."/>
            <person name="Peck M.W."/>
            <person name="Minton N.P."/>
            <person name="Thomson N.R."/>
            <person name="Holden M.T.G."/>
            <person name="Mitchell W.J."/>
            <person name="Carter A.T."/>
            <person name="Bentley S.D."/>
            <person name="Mason D.R."/>
            <person name="Crossman L."/>
            <person name="Paul C.J."/>
            <person name="Ivens A."/>
            <person name="Wells-Bennik M.H.J."/>
            <person name="Davis I.J."/>
            <person name="Cerdeno-Tarraga A.M."/>
            <person name="Churcher C."/>
            <person name="Quail M.A."/>
            <person name="Chillingworth T."/>
            <person name="Feltwell T."/>
            <person name="Fraser A."/>
            <person name="Goodhead I."/>
            <person name="Hance Z."/>
            <person name="Jagels K."/>
            <person name="Larke N."/>
            <person name="Maddison M."/>
            <person name="Moule S."/>
            <person name="Mungall K."/>
            <person name="Norbertczak H."/>
            <person name="Rabbinowitsch E."/>
            <person name="Sanders M."/>
            <person name="Simmonds M."/>
            <person name="White B."/>
            <person name="Whithead S."/>
            <person name="Parkhill J."/>
        </authorList>
    </citation>
    <scope>NUCLEOTIDE SEQUENCE [LARGE SCALE GENOMIC DNA]</scope>
    <source>
        <strain evidence="2">Hall / ATCC 3502 / NCTC 13319 / Type A [Sanger]</strain>
    </source>
</reference>
<gene>
    <name evidence="1" type="ordered locus">CBO0883</name>
</gene>
<dbReference type="Proteomes" id="UP000001986">
    <property type="component" value="Chromosome"/>
</dbReference>
<dbReference type="KEGG" id="cbo:CBO0883"/>
<evidence type="ECO:0000313" key="2">
    <source>
        <dbReference type="Proteomes" id="UP000001986"/>
    </source>
</evidence>
<name>A5I075_CLOBH</name>
<organism evidence="1 2">
    <name type="scientific">Clostridium botulinum (strain Hall / ATCC 3502 / NCTC 13319 / Type A)</name>
    <dbReference type="NCBI Taxonomy" id="441771"/>
    <lineage>
        <taxon>Bacteria</taxon>
        <taxon>Bacillati</taxon>
        <taxon>Bacillota</taxon>
        <taxon>Clostridia</taxon>
        <taxon>Eubacteriales</taxon>
        <taxon>Clostridiaceae</taxon>
        <taxon>Clostridium</taxon>
    </lineage>
</organism>
<dbReference type="EMBL" id="AM412317">
    <property type="protein sequence ID" value="CAL82436.1"/>
    <property type="molecule type" value="Genomic_DNA"/>
</dbReference>
<proteinExistence type="predicted"/>